<reference evidence="3" key="1">
    <citation type="submission" date="2016-09" db="EMBL/GenBank/DDBJ databases">
        <title>Draft genome sequence of a novel species of the family Streptococcaceae isolated from flowers.</title>
        <authorList>
            <person name="Chuah L.-O."/>
            <person name="Yap K.-P."/>
            <person name="Thong K.L."/>
            <person name="Liong M.T."/>
            <person name="Ahmad R."/>
            <person name="Rusul G."/>
        </authorList>
    </citation>
    <scope>NUCLEOTIDE SEQUENCE [LARGE SCALE GENOMIC DNA]</scope>
    <source>
        <strain evidence="3">DF1</strain>
    </source>
</reference>
<feature type="compositionally biased region" description="Basic and acidic residues" evidence="1">
    <location>
        <begin position="32"/>
        <end position="42"/>
    </location>
</feature>
<dbReference type="AlphaFoldDB" id="A0A1E8GL18"/>
<evidence type="ECO:0000256" key="1">
    <source>
        <dbReference type="SAM" id="MobiDB-lite"/>
    </source>
</evidence>
<feature type="region of interest" description="Disordered" evidence="1">
    <location>
        <begin position="32"/>
        <end position="97"/>
    </location>
</feature>
<proteinExistence type="predicted"/>
<organism evidence="2 3">
    <name type="scientific">Floricoccus tropicus</name>
    <dbReference type="NCBI Taxonomy" id="1859473"/>
    <lineage>
        <taxon>Bacteria</taxon>
        <taxon>Bacillati</taxon>
        <taxon>Bacillota</taxon>
        <taxon>Bacilli</taxon>
        <taxon>Lactobacillales</taxon>
        <taxon>Streptococcaceae</taxon>
        <taxon>Floricoccus</taxon>
    </lineage>
</organism>
<evidence type="ECO:0000313" key="3">
    <source>
        <dbReference type="Proteomes" id="UP000178622"/>
    </source>
</evidence>
<name>A0A1E8GL18_9LACT</name>
<gene>
    <name evidence="2" type="ORF">BG261_04645</name>
</gene>
<dbReference type="Proteomes" id="UP000178622">
    <property type="component" value="Unassembled WGS sequence"/>
</dbReference>
<accession>A0A1E8GL18</accession>
<keyword evidence="3" id="KW-1185">Reference proteome</keyword>
<comment type="caution">
    <text evidence="2">The sequence shown here is derived from an EMBL/GenBank/DDBJ whole genome shotgun (WGS) entry which is preliminary data.</text>
</comment>
<evidence type="ECO:0000313" key="2">
    <source>
        <dbReference type="EMBL" id="OFI48954.1"/>
    </source>
</evidence>
<dbReference type="OrthoDB" id="2193729at2"/>
<dbReference type="PROSITE" id="PS51257">
    <property type="entry name" value="PROKAR_LIPOPROTEIN"/>
    <property type="match status" value="1"/>
</dbReference>
<protein>
    <recommendedName>
        <fullName evidence="4">Lipoprotein</fullName>
    </recommendedName>
</protein>
<feature type="compositionally biased region" description="Basic and acidic residues" evidence="1">
    <location>
        <begin position="76"/>
        <end position="89"/>
    </location>
</feature>
<dbReference type="EMBL" id="MKIR01000022">
    <property type="protein sequence ID" value="OFI48954.1"/>
    <property type="molecule type" value="Genomic_DNA"/>
</dbReference>
<sequence length="212" mass="23880">MKKIFTIILLGCFSLPFLTGCWNNKPVDVKKEIKSEKNEKTGKTSQSEEQIKPTNKVETFKNQSGDKEFQITLPKGWKDSTEEDKKNNPETDATFSATNPKIGNGLAILVESKTDFVDMNAYTTLGENSFAEDPTIKTQPVKFSDIEPINGQNSKLATYDTEKSGINLTCSEYVIEGTDSYIRVTFWSLKSNYEKNKVGYNEILSSIKELEK</sequence>
<evidence type="ECO:0008006" key="4">
    <source>
        <dbReference type="Google" id="ProtNLM"/>
    </source>
</evidence>
<dbReference type="RefSeq" id="WP_070792547.1">
    <property type="nucleotide sequence ID" value="NZ_MKIR01000022.1"/>
</dbReference>
<feature type="compositionally biased region" description="Polar residues" evidence="1">
    <location>
        <begin position="43"/>
        <end position="63"/>
    </location>
</feature>